<dbReference type="InterPro" id="IPR036691">
    <property type="entry name" value="Endo/exonu/phosph_ase_sf"/>
</dbReference>
<sequence length="157" mass="17645">MNSKMVDLRSLAAAVGYDIFALTETWLSEGVDSSELGMSDFNVFRTDRSSVNSYKSTGGGVLLAVNNKYSCFKWVCTYEDVEHLFVVFPDLGLVVGSAYLPDYLPLSQFERHFLEIDKILETYPHFRILLLGDYNLPGLTWDRVSGLLANTRIGEKA</sequence>
<dbReference type="SUPFAM" id="SSF56219">
    <property type="entry name" value="DNase I-like"/>
    <property type="match status" value="1"/>
</dbReference>
<dbReference type="Pfam" id="PF03372">
    <property type="entry name" value="Exo_endo_phos"/>
    <property type="match status" value="1"/>
</dbReference>
<reference evidence="2" key="2">
    <citation type="submission" date="2014-07" db="EMBL/GenBank/DDBJ databases">
        <authorList>
            <person name="Hull J."/>
        </authorList>
    </citation>
    <scope>NUCLEOTIDE SEQUENCE</scope>
</reference>
<dbReference type="AlphaFoldDB" id="A0A0A9W5C5"/>
<dbReference type="EMBL" id="GBHO01043534">
    <property type="protein sequence ID" value="JAG00070.1"/>
    <property type="molecule type" value="Transcribed_RNA"/>
</dbReference>
<feature type="non-terminal residue" evidence="2">
    <location>
        <position position="157"/>
    </location>
</feature>
<dbReference type="GO" id="GO:0003824">
    <property type="term" value="F:catalytic activity"/>
    <property type="evidence" value="ECO:0007669"/>
    <property type="project" value="InterPro"/>
</dbReference>
<organism evidence="2">
    <name type="scientific">Lygus hesperus</name>
    <name type="common">Western plant bug</name>
    <dbReference type="NCBI Taxonomy" id="30085"/>
    <lineage>
        <taxon>Eukaryota</taxon>
        <taxon>Metazoa</taxon>
        <taxon>Ecdysozoa</taxon>
        <taxon>Arthropoda</taxon>
        <taxon>Hexapoda</taxon>
        <taxon>Insecta</taxon>
        <taxon>Pterygota</taxon>
        <taxon>Neoptera</taxon>
        <taxon>Paraneoptera</taxon>
        <taxon>Hemiptera</taxon>
        <taxon>Heteroptera</taxon>
        <taxon>Panheteroptera</taxon>
        <taxon>Cimicomorpha</taxon>
        <taxon>Miridae</taxon>
        <taxon>Mirini</taxon>
        <taxon>Lygus</taxon>
    </lineage>
</organism>
<gene>
    <name evidence="2" type="primary">hemF</name>
    <name evidence="2" type="ORF">CM83_103790</name>
</gene>
<proteinExistence type="predicted"/>
<reference evidence="2" key="1">
    <citation type="journal article" date="2014" name="PLoS ONE">
        <title>Transcriptome-Based Identification of ABC Transporters in the Western Tarnished Plant Bug Lygus hesperus.</title>
        <authorList>
            <person name="Hull J.J."/>
            <person name="Chaney K."/>
            <person name="Geib S.M."/>
            <person name="Fabrick J.A."/>
            <person name="Brent C.S."/>
            <person name="Walsh D."/>
            <person name="Lavine L.C."/>
        </authorList>
    </citation>
    <scope>NUCLEOTIDE SEQUENCE</scope>
</reference>
<evidence type="ECO:0000313" key="2">
    <source>
        <dbReference type="EMBL" id="JAG00070.1"/>
    </source>
</evidence>
<feature type="domain" description="Endonuclease/exonuclease/phosphatase" evidence="1">
    <location>
        <begin position="4"/>
        <end position="143"/>
    </location>
</feature>
<protein>
    <submittedName>
        <fullName evidence="2">Coproporphyrinogen-III oxidase, aerobic</fullName>
    </submittedName>
</protein>
<dbReference type="Gene3D" id="3.60.10.10">
    <property type="entry name" value="Endonuclease/exonuclease/phosphatase"/>
    <property type="match status" value="1"/>
</dbReference>
<dbReference type="InterPro" id="IPR005135">
    <property type="entry name" value="Endo/exonuclease/phosphatase"/>
</dbReference>
<evidence type="ECO:0000259" key="1">
    <source>
        <dbReference type="Pfam" id="PF03372"/>
    </source>
</evidence>
<name>A0A0A9W5C5_LYGHE</name>
<accession>A0A0A9W5C5</accession>